<dbReference type="EMBL" id="JBFTWV010000025">
    <property type="protein sequence ID" value="KAL2796621.1"/>
    <property type="molecule type" value="Genomic_DNA"/>
</dbReference>
<feature type="domain" description="Response regulatory" evidence="9">
    <location>
        <begin position="1072"/>
        <end position="1192"/>
    </location>
</feature>
<dbReference type="InterPro" id="IPR003661">
    <property type="entry name" value="HisK_dim/P_dom"/>
</dbReference>
<name>A0ABR4GCD1_9EURO</name>
<evidence type="ECO:0000256" key="7">
    <source>
        <dbReference type="SAM" id="MobiDB-lite"/>
    </source>
</evidence>
<reference evidence="10 11" key="1">
    <citation type="submission" date="2024-07" db="EMBL/GenBank/DDBJ databases">
        <title>Section-level genome sequencing and comparative genomics of Aspergillus sections Usti and Cavernicolus.</title>
        <authorList>
            <consortium name="Lawrence Berkeley National Laboratory"/>
            <person name="Nybo J.L."/>
            <person name="Vesth T.C."/>
            <person name="Theobald S."/>
            <person name="Frisvad J.C."/>
            <person name="Larsen T.O."/>
            <person name="Kjaerboelling I."/>
            <person name="Rothschild-Mancinelli K."/>
            <person name="Lyhne E.K."/>
            <person name="Kogle M.E."/>
            <person name="Barry K."/>
            <person name="Clum A."/>
            <person name="Na H."/>
            <person name="Ledsgaard L."/>
            <person name="Lin J."/>
            <person name="Lipzen A."/>
            <person name="Kuo A."/>
            <person name="Riley R."/>
            <person name="Mondo S."/>
            <person name="Labutti K."/>
            <person name="Haridas S."/>
            <person name="Pangalinan J."/>
            <person name="Salamov A.A."/>
            <person name="Simmons B.A."/>
            <person name="Magnuson J.K."/>
            <person name="Chen J."/>
            <person name="Drula E."/>
            <person name="Henrissat B."/>
            <person name="Wiebenga A."/>
            <person name="Lubbers R.J."/>
            <person name="Gomes A.C."/>
            <person name="Makela M.R."/>
            <person name="Stajich J."/>
            <person name="Grigoriev I.V."/>
            <person name="Mortensen U.H."/>
            <person name="De Vries R.P."/>
            <person name="Baker S.E."/>
            <person name="Andersen M.R."/>
        </authorList>
    </citation>
    <scope>NUCLEOTIDE SEQUENCE [LARGE SCALE GENOMIC DNA]</scope>
    <source>
        <strain evidence="10 11">CBS 209.92</strain>
    </source>
</reference>
<keyword evidence="3 6" id="KW-0597">Phosphoprotein</keyword>
<evidence type="ECO:0000313" key="10">
    <source>
        <dbReference type="EMBL" id="KAL2796621.1"/>
    </source>
</evidence>
<dbReference type="CDD" id="cd17546">
    <property type="entry name" value="REC_hyHK_CKI1_RcsC-like"/>
    <property type="match status" value="1"/>
</dbReference>
<dbReference type="SMART" id="SM00448">
    <property type="entry name" value="REC"/>
    <property type="match status" value="1"/>
</dbReference>
<dbReference type="Gene3D" id="3.30.565.10">
    <property type="entry name" value="Histidine kinase-like ATPase, C-terminal domain"/>
    <property type="match status" value="1"/>
</dbReference>
<dbReference type="InterPro" id="IPR003594">
    <property type="entry name" value="HATPase_dom"/>
</dbReference>
<dbReference type="InterPro" id="IPR011006">
    <property type="entry name" value="CheY-like_superfamily"/>
</dbReference>
<dbReference type="Proteomes" id="UP001610563">
    <property type="component" value="Unassembled WGS sequence"/>
</dbReference>
<evidence type="ECO:0000256" key="3">
    <source>
        <dbReference type="ARBA" id="ARBA00022553"/>
    </source>
</evidence>
<dbReference type="InterPro" id="IPR005467">
    <property type="entry name" value="His_kinase_dom"/>
</dbReference>
<evidence type="ECO:0000256" key="6">
    <source>
        <dbReference type="PROSITE-ProRule" id="PRU00169"/>
    </source>
</evidence>
<dbReference type="InterPro" id="IPR004358">
    <property type="entry name" value="Sig_transdc_His_kin-like_C"/>
</dbReference>
<evidence type="ECO:0000256" key="5">
    <source>
        <dbReference type="ARBA" id="ARBA00022777"/>
    </source>
</evidence>
<dbReference type="SUPFAM" id="SSF55874">
    <property type="entry name" value="ATPase domain of HSP90 chaperone/DNA topoisomerase II/histidine kinase"/>
    <property type="match status" value="1"/>
</dbReference>
<dbReference type="Pfam" id="PF00072">
    <property type="entry name" value="Response_reg"/>
    <property type="match status" value="1"/>
</dbReference>
<dbReference type="SMART" id="SM00387">
    <property type="entry name" value="HATPase_c"/>
    <property type="match status" value="1"/>
</dbReference>
<dbReference type="InterPro" id="IPR029016">
    <property type="entry name" value="GAF-like_dom_sf"/>
</dbReference>
<keyword evidence="4" id="KW-0808">Transferase</keyword>
<dbReference type="Pfam" id="PF01590">
    <property type="entry name" value="GAF"/>
    <property type="match status" value="1"/>
</dbReference>
<comment type="catalytic activity">
    <reaction evidence="1">
        <text>ATP + protein L-histidine = ADP + protein N-phospho-L-histidine.</text>
        <dbReference type="EC" id="2.7.13.3"/>
    </reaction>
</comment>
<dbReference type="SUPFAM" id="SSF55781">
    <property type="entry name" value="GAF domain-like"/>
    <property type="match status" value="1"/>
</dbReference>
<dbReference type="EC" id="2.7.13.3" evidence="2"/>
<dbReference type="Gene3D" id="1.10.287.130">
    <property type="match status" value="1"/>
</dbReference>
<feature type="region of interest" description="Disordered" evidence="7">
    <location>
        <begin position="331"/>
        <end position="373"/>
    </location>
</feature>
<feature type="domain" description="Histidine kinase" evidence="8">
    <location>
        <begin position="600"/>
        <end position="856"/>
    </location>
</feature>
<dbReference type="PANTHER" id="PTHR43047">
    <property type="entry name" value="TWO-COMPONENT HISTIDINE PROTEIN KINASE"/>
    <property type="match status" value="1"/>
</dbReference>
<evidence type="ECO:0000256" key="2">
    <source>
        <dbReference type="ARBA" id="ARBA00012438"/>
    </source>
</evidence>
<feature type="modified residue" description="4-aspartylphosphate" evidence="6">
    <location>
        <position position="1123"/>
    </location>
</feature>
<dbReference type="Pfam" id="PF02518">
    <property type="entry name" value="HATPase_c"/>
    <property type="match status" value="1"/>
</dbReference>
<dbReference type="InterPro" id="IPR001789">
    <property type="entry name" value="Sig_transdc_resp-reg_receiver"/>
</dbReference>
<dbReference type="Pfam" id="PF00512">
    <property type="entry name" value="HisKA"/>
    <property type="match status" value="1"/>
</dbReference>
<dbReference type="InterPro" id="IPR036890">
    <property type="entry name" value="HATPase_C_sf"/>
</dbReference>
<organism evidence="10 11">
    <name type="scientific">Aspergillus keveii</name>
    <dbReference type="NCBI Taxonomy" id="714993"/>
    <lineage>
        <taxon>Eukaryota</taxon>
        <taxon>Fungi</taxon>
        <taxon>Dikarya</taxon>
        <taxon>Ascomycota</taxon>
        <taxon>Pezizomycotina</taxon>
        <taxon>Eurotiomycetes</taxon>
        <taxon>Eurotiomycetidae</taxon>
        <taxon>Eurotiales</taxon>
        <taxon>Aspergillaceae</taxon>
        <taxon>Aspergillus</taxon>
        <taxon>Aspergillus subgen. Nidulantes</taxon>
    </lineage>
</organism>
<dbReference type="SMART" id="SM00388">
    <property type="entry name" value="HisKA"/>
    <property type="match status" value="1"/>
</dbReference>
<dbReference type="InterPro" id="IPR036097">
    <property type="entry name" value="HisK_dim/P_sf"/>
</dbReference>
<gene>
    <name evidence="10" type="ORF">BJX66DRAFT_335867</name>
</gene>
<dbReference type="Gene3D" id="3.30.450.40">
    <property type="match status" value="1"/>
</dbReference>
<dbReference type="PANTHER" id="PTHR43047:SF72">
    <property type="entry name" value="OSMOSENSING HISTIDINE PROTEIN KINASE SLN1"/>
    <property type="match status" value="1"/>
</dbReference>
<evidence type="ECO:0000259" key="8">
    <source>
        <dbReference type="PROSITE" id="PS50109"/>
    </source>
</evidence>
<sequence>MSTDCSHLSPCDAERERLREVAKYYCIVDRRSTTADNDIQPLQGDEQPDDNNKRISPDTALTALARLGVLQLGCNRAFVSIIDEAHHHVIAEATASVSLGNAHKHQNNDGLYLGTRSLHMGWGVVPQTIKFFTNRNPSTPIETDNLIANSTRYVVRDFTKEEAYKDRPYVVGWPHMRFYAAVPVRSPGGYVLGSYCIIDDKPRSDFGDIEVESLQEIADAIAQHLETVRLSHCHWRTEALVKSLTTFVKDHAEFDPTDPYKPAVPQSLNVFDTQAGDRLSKASDDSHLNLSSAAFDGEGSEVNLGPLSPSEGTAELASLFSKVTCSEQTELSAPPRFERSTSALSWNGDEPRDPVSLPRTAPVVTDRPLNDAQPSATDIANRISKIFSRASVLLRDSMDLDGVLFVDASRCNAGVVLANDTGTWEPLPSTLNPGFLADPYPSPVDIPGVGSLSKAAEDPCTLLGRALRDTTVSAYPQCDFNITDKILDDLMANFPQGQIFDLSETKNEEWSIQPPDPVRDLCRQLACHFPDASSVLFSPIWDWNKSRWLAGTLVWTSNNFRALGADELHYFKVFGDSIISEVARVDWATTQKSKSAFMSSVSHELRSPLHGILASAELLGATSLPPQEQHLVNMVEACGMTLLDTLNHLLDFSGINNLTSLEDSPPGAPDVGLTSLETTFDLGDLVEEVVEVQYTGQTLPKTAAHLDQSPVSPSPDDFDNCKDEVSVIVRVEDAPTWKIQSVPGAWKRIVMNVLGNSMKWTKAGFVEVSLSKVRRKRDPLHVFALLSITDTGSGIAADFLRHKLFSPFAQENALSEGLGLGLSIVRQLVASLDGHVNVRSEVGVGTQVDIFVPVEMLREPPSIPPSLPMIDEDVQSGPPIRACLIGFNDYPGLGETPTGILPPESKRKLAIRSCLTAILAKQPGWCVSSSESFTNSEGDVAIIEEAKFMDILKNGPSSLENARNMGYKKIFIMLNSKTPDPLPIQSSNVIRVSQPFGCRKFRHAVAKVNELLQNPPLESPCIVSETLPSPEEVRPELAPTLLADVTLSQPPESASQGKEPIPSILEVPTPLHLLIVDDNEINLKILATFAGKIGCTYETAADGLIALNKYKESRRRYDLILMDISMPVMDGIVATNEIRLFEEERSLPRSRIMAVTGVASTDMQQRAKAAGIDDYLVKPVSLVALKKVIAAL</sequence>
<proteinExistence type="predicted"/>
<comment type="caution">
    <text evidence="10">The sequence shown here is derived from an EMBL/GenBank/DDBJ whole genome shotgun (WGS) entry which is preliminary data.</text>
</comment>
<keyword evidence="5" id="KW-0418">Kinase</keyword>
<dbReference type="Gene3D" id="3.40.50.2300">
    <property type="match status" value="1"/>
</dbReference>
<keyword evidence="11" id="KW-1185">Reference proteome</keyword>
<evidence type="ECO:0000259" key="9">
    <source>
        <dbReference type="PROSITE" id="PS50110"/>
    </source>
</evidence>
<dbReference type="InterPro" id="IPR003018">
    <property type="entry name" value="GAF"/>
</dbReference>
<dbReference type="CDD" id="cd00082">
    <property type="entry name" value="HisKA"/>
    <property type="match status" value="1"/>
</dbReference>
<dbReference type="SUPFAM" id="SSF47384">
    <property type="entry name" value="Homodimeric domain of signal transducing histidine kinase"/>
    <property type="match status" value="1"/>
</dbReference>
<dbReference type="SUPFAM" id="SSF52172">
    <property type="entry name" value="CheY-like"/>
    <property type="match status" value="1"/>
</dbReference>
<evidence type="ECO:0000313" key="11">
    <source>
        <dbReference type="Proteomes" id="UP001610563"/>
    </source>
</evidence>
<protein>
    <recommendedName>
        <fullName evidence="2">histidine kinase</fullName>
        <ecNumber evidence="2">2.7.13.3</ecNumber>
    </recommendedName>
</protein>
<evidence type="ECO:0000256" key="4">
    <source>
        <dbReference type="ARBA" id="ARBA00022679"/>
    </source>
</evidence>
<evidence type="ECO:0000256" key="1">
    <source>
        <dbReference type="ARBA" id="ARBA00000085"/>
    </source>
</evidence>
<accession>A0ABR4GCD1</accession>
<dbReference type="PROSITE" id="PS50109">
    <property type="entry name" value="HIS_KIN"/>
    <property type="match status" value="1"/>
</dbReference>
<dbReference type="PROSITE" id="PS50110">
    <property type="entry name" value="RESPONSE_REGULATORY"/>
    <property type="match status" value="1"/>
</dbReference>
<dbReference type="PRINTS" id="PR00344">
    <property type="entry name" value="BCTRLSENSOR"/>
</dbReference>